<dbReference type="PANTHER" id="PTHR30349">
    <property type="entry name" value="PHAGE INTEGRASE-RELATED"/>
    <property type="match status" value="1"/>
</dbReference>
<dbReference type="GO" id="GO:0006310">
    <property type="term" value="P:DNA recombination"/>
    <property type="evidence" value="ECO:0007669"/>
    <property type="project" value="UniProtKB-KW"/>
</dbReference>
<dbReference type="GO" id="GO:0003677">
    <property type="term" value="F:DNA binding"/>
    <property type="evidence" value="ECO:0007669"/>
    <property type="project" value="UniProtKB-UniRule"/>
</dbReference>
<feature type="domain" description="Core-binding (CB)" evidence="11">
    <location>
        <begin position="1"/>
        <end position="72"/>
    </location>
</feature>
<proteinExistence type="predicted"/>
<dbReference type="InterPro" id="IPR004107">
    <property type="entry name" value="Integrase_SAM-like_N"/>
</dbReference>
<evidence type="ECO:0000313" key="12">
    <source>
        <dbReference type="EMBL" id="SFL99253.1"/>
    </source>
</evidence>
<dbReference type="Gene3D" id="1.10.443.10">
    <property type="entry name" value="Intergrase catalytic core"/>
    <property type="match status" value="1"/>
</dbReference>
<reference evidence="13" key="1">
    <citation type="submission" date="2016-10" db="EMBL/GenBank/DDBJ databases">
        <authorList>
            <person name="Varghese N."/>
            <person name="Submissions S."/>
        </authorList>
    </citation>
    <scope>NUCLEOTIDE SEQUENCE [LARGE SCALE GENOMIC DNA]</scope>
    <source>
        <strain evidence="13">CGMCC 1.4250</strain>
    </source>
</reference>
<dbReference type="InterPro" id="IPR044068">
    <property type="entry name" value="CB"/>
</dbReference>
<protein>
    <submittedName>
        <fullName evidence="12">Integrase/recombinase XerD</fullName>
    </submittedName>
</protein>
<dbReference type="InterPro" id="IPR013762">
    <property type="entry name" value="Integrase-like_cat_sf"/>
</dbReference>
<keyword evidence="6 9" id="KW-0238">DNA-binding</keyword>
<accession>A0A1I4M816</accession>
<dbReference type="PROSITE" id="PS51900">
    <property type="entry name" value="CB"/>
    <property type="match status" value="1"/>
</dbReference>
<keyword evidence="7" id="KW-0233">DNA recombination</keyword>
<dbReference type="Gene3D" id="1.10.150.130">
    <property type="match status" value="1"/>
</dbReference>
<dbReference type="PANTHER" id="PTHR30349:SF77">
    <property type="entry name" value="TYROSINE RECOMBINASE XERC"/>
    <property type="match status" value="1"/>
</dbReference>
<evidence type="ECO:0000256" key="3">
    <source>
        <dbReference type="ARBA" id="ARBA00022618"/>
    </source>
</evidence>
<dbReference type="InterPro" id="IPR010998">
    <property type="entry name" value="Integrase_recombinase_N"/>
</dbReference>
<evidence type="ECO:0000259" key="11">
    <source>
        <dbReference type="PROSITE" id="PS51900"/>
    </source>
</evidence>
<evidence type="ECO:0000256" key="6">
    <source>
        <dbReference type="ARBA" id="ARBA00023125"/>
    </source>
</evidence>
<dbReference type="PROSITE" id="PS51898">
    <property type="entry name" value="TYR_RECOMBINASE"/>
    <property type="match status" value="1"/>
</dbReference>
<dbReference type="AlphaFoldDB" id="A0A1I4M816"/>
<evidence type="ECO:0000256" key="9">
    <source>
        <dbReference type="PROSITE-ProRule" id="PRU01248"/>
    </source>
</evidence>
<keyword evidence="4" id="KW-0159">Chromosome partition</keyword>
<organism evidence="12 13">
    <name type="scientific">Gracilibacillus orientalis</name>
    <dbReference type="NCBI Taxonomy" id="334253"/>
    <lineage>
        <taxon>Bacteria</taxon>
        <taxon>Bacillati</taxon>
        <taxon>Bacillota</taxon>
        <taxon>Bacilli</taxon>
        <taxon>Bacillales</taxon>
        <taxon>Bacillaceae</taxon>
        <taxon>Gracilibacillus</taxon>
    </lineage>
</organism>
<comment type="subcellular location">
    <subcellularLocation>
        <location evidence="1">Cytoplasm</location>
    </subcellularLocation>
</comment>
<name>A0A1I4M816_9BACI</name>
<dbReference type="Proteomes" id="UP000198565">
    <property type="component" value="Unassembled WGS sequence"/>
</dbReference>
<evidence type="ECO:0000259" key="10">
    <source>
        <dbReference type="PROSITE" id="PS51898"/>
    </source>
</evidence>
<keyword evidence="8" id="KW-0131">Cell cycle</keyword>
<dbReference type="EMBL" id="FOTR01000006">
    <property type="protein sequence ID" value="SFL99253.1"/>
    <property type="molecule type" value="Genomic_DNA"/>
</dbReference>
<dbReference type="Pfam" id="PF13495">
    <property type="entry name" value="Phage_int_SAM_4"/>
    <property type="match status" value="1"/>
</dbReference>
<evidence type="ECO:0000313" key="13">
    <source>
        <dbReference type="Proteomes" id="UP000198565"/>
    </source>
</evidence>
<keyword evidence="5" id="KW-0229">DNA integration</keyword>
<dbReference type="GO" id="GO:0051301">
    <property type="term" value="P:cell division"/>
    <property type="evidence" value="ECO:0007669"/>
    <property type="project" value="UniProtKB-KW"/>
</dbReference>
<evidence type="ECO:0000256" key="4">
    <source>
        <dbReference type="ARBA" id="ARBA00022829"/>
    </source>
</evidence>
<dbReference type="GO" id="GO:0007059">
    <property type="term" value="P:chromosome segregation"/>
    <property type="evidence" value="ECO:0007669"/>
    <property type="project" value="UniProtKB-KW"/>
</dbReference>
<evidence type="ECO:0000256" key="1">
    <source>
        <dbReference type="ARBA" id="ARBA00004496"/>
    </source>
</evidence>
<sequence>MFISAKKLDGLSSITLDNYLMELSMFADIVKKKAEDIATADVRMYLSQDGTLKMSTIRKKLSILKSFFSWLVSEEYIKREPTAKLKAPKDEYRLPKAPSIEELEILREACETIRQRAFLEVLYATGCRLSEVHGLNKADINQQNMSTLVIGKGDKQREVYFSIRAMYHLDKYLKERKDDCEVLMITERKPYRRFSKRGIQREIGIITQRAGLQDKVSPHVFKHTFATLTLNNGAELVSIQELLGHSSPDTTLKYAKITHERKREQHKRYLIQ</sequence>
<dbReference type="InterPro" id="IPR011010">
    <property type="entry name" value="DNA_brk_join_enz"/>
</dbReference>
<keyword evidence="13" id="KW-1185">Reference proteome</keyword>
<dbReference type="InterPro" id="IPR050090">
    <property type="entry name" value="Tyrosine_recombinase_XerCD"/>
</dbReference>
<evidence type="ECO:0000256" key="7">
    <source>
        <dbReference type="ARBA" id="ARBA00023172"/>
    </source>
</evidence>
<evidence type="ECO:0000256" key="8">
    <source>
        <dbReference type="ARBA" id="ARBA00023306"/>
    </source>
</evidence>
<evidence type="ECO:0000256" key="2">
    <source>
        <dbReference type="ARBA" id="ARBA00022490"/>
    </source>
</evidence>
<dbReference type="STRING" id="334253.SAMN04487943_10675"/>
<dbReference type="Pfam" id="PF00589">
    <property type="entry name" value="Phage_integrase"/>
    <property type="match status" value="1"/>
</dbReference>
<evidence type="ECO:0000256" key="5">
    <source>
        <dbReference type="ARBA" id="ARBA00022908"/>
    </source>
</evidence>
<keyword evidence="3" id="KW-0132">Cell division</keyword>
<gene>
    <name evidence="12" type="ORF">SAMN04487943_10675</name>
</gene>
<dbReference type="InterPro" id="IPR002104">
    <property type="entry name" value="Integrase_catalytic"/>
</dbReference>
<keyword evidence="2" id="KW-0963">Cytoplasm</keyword>
<dbReference type="SUPFAM" id="SSF56349">
    <property type="entry name" value="DNA breaking-rejoining enzymes"/>
    <property type="match status" value="1"/>
</dbReference>
<dbReference type="GO" id="GO:0015074">
    <property type="term" value="P:DNA integration"/>
    <property type="evidence" value="ECO:0007669"/>
    <property type="project" value="UniProtKB-KW"/>
</dbReference>
<dbReference type="GO" id="GO:0005737">
    <property type="term" value="C:cytoplasm"/>
    <property type="evidence" value="ECO:0007669"/>
    <property type="project" value="UniProtKB-SubCell"/>
</dbReference>
<feature type="domain" description="Tyr recombinase" evidence="10">
    <location>
        <begin position="93"/>
        <end position="267"/>
    </location>
</feature>